<evidence type="ECO:0000256" key="4">
    <source>
        <dbReference type="ARBA" id="ARBA00022833"/>
    </source>
</evidence>
<feature type="transmembrane region" description="Helical" evidence="9">
    <location>
        <begin position="6"/>
        <end position="27"/>
    </location>
</feature>
<evidence type="ECO:0000256" key="7">
    <source>
        <dbReference type="PIRSR" id="PIRSR627057-2"/>
    </source>
</evidence>
<organism evidence="12 13">
    <name type="scientific">Aliarcobacter butzleri L348</name>
    <dbReference type="NCBI Taxonomy" id="1447256"/>
    <lineage>
        <taxon>Bacteria</taxon>
        <taxon>Pseudomonadati</taxon>
        <taxon>Campylobacterota</taxon>
        <taxon>Epsilonproteobacteria</taxon>
        <taxon>Campylobacterales</taxon>
        <taxon>Arcobacteraceae</taxon>
        <taxon>Aliarcobacter</taxon>
    </lineage>
</organism>
<evidence type="ECO:0000256" key="5">
    <source>
        <dbReference type="ARBA" id="ARBA00023049"/>
    </source>
</evidence>
<evidence type="ECO:0000259" key="11">
    <source>
        <dbReference type="Pfam" id="PF16491"/>
    </source>
</evidence>
<dbReference type="PANTHER" id="PTHR10120">
    <property type="entry name" value="CAAX PRENYL PROTEASE 1"/>
    <property type="match status" value="1"/>
</dbReference>
<dbReference type="Pfam" id="PF16491">
    <property type="entry name" value="Peptidase_M48_N"/>
    <property type="match status" value="1"/>
</dbReference>
<feature type="binding site" evidence="7">
    <location>
        <position position="270"/>
    </location>
    <ligand>
        <name>Zn(2+)</name>
        <dbReference type="ChEBI" id="CHEBI:29105"/>
        <note>catalytic</note>
    </ligand>
</feature>
<comment type="cofactor">
    <cofactor evidence="7 8">
        <name>Zn(2+)</name>
        <dbReference type="ChEBI" id="CHEBI:29105"/>
    </cofactor>
    <text evidence="7 8">Binds 1 zinc ion per subunit.</text>
</comment>
<dbReference type="AlphaFoldDB" id="A0A0G9JQX0"/>
<keyword evidence="9" id="KW-0812">Transmembrane</keyword>
<evidence type="ECO:0000256" key="6">
    <source>
        <dbReference type="PIRSR" id="PIRSR627057-1"/>
    </source>
</evidence>
<dbReference type="InterPro" id="IPR001915">
    <property type="entry name" value="Peptidase_M48"/>
</dbReference>
<keyword evidence="2 7" id="KW-0479">Metal-binding</keyword>
<dbReference type="RefSeq" id="WP_046997492.1">
    <property type="nucleotide sequence ID" value="NZ_JAIQ01000174.1"/>
</dbReference>
<evidence type="ECO:0000256" key="3">
    <source>
        <dbReference type="ARBA" id="ARBA00022801"/>
    </source>
</evidence>
<dbReference type="InterPro" id="IPR032456">
    <property type="entry name" value="Peptidase_M48_N"/>
</dbReference>
<dbReference type="EMBL" id="JAIQ01000174">
    <property type="protein sequence ID" value="KLD96039.1"/>
    <property type="molecule type" value="Genomic_DNA"/>
</dbReference>
<dbReference type="GO" id="GO:0046872">
    <property type="term" value="F:metal ion binding"/>
    <property type="evidence" value="ECO:0007669"/>
    <property type="project" value="UniProtKB-KW"/>
</dbReference>
<reference evidence="12 13" key="1">
    <citation type="submission" date="2014-01" db="EMBL/GenBank/DDBJ databases">
        <title>Development of a Comparative Genomic Fingerprinting Assay for High Resolution Genotyping of Arcobacter butzleri.</title>
        <authorList>
            <person name="Webb A.L."/>
            <person name="Inglis G.D."/>
            <person name="Kruczkiewicz P."/>
            <person name="Selinger L.B."/>
            <person name="Taboada E.N."/>
        </authorList>
    </citation>
    <scope>NUCLEOTIDE SEQUENCE [LARGE SCALE GENOMIC DNA]</scope>
    <source>
        <strain evidence="12 13">L348</strain>
    </source>
</reference>
<keyword evidence="4 7" id="KW-0862">Zinc</keyword>
<feature type="transmembrane region" description="Helical" evidence="9">
    <location>
        <begin position="314"/>
        <end position="336"/>
    </location>
</feature>
<evidence type="ECO:0000259" key="10">
    <source>
        <dbReference type="Pfam" id="PF01435"/>
    </source>
</evidence>
<evidence type="ECO:0000313" key="13">
    <source>
        <dbReference type="Proteomes" id="UP000035514"/>
    </source>
</evidence>
<dbReference type="Gene3D" id="3.30.2010.10">
    <property type="entry name" value="Metalloproteases ('zincins'), catalytic domain"/>
    <property type="match status" value="1"/>
</dbReference>
<feature type="active site" description="Proton donor" evidence="6">
    <location>
        <position position="345"/>
    </location>
</feature>
<evidence type="ECO:0000256" key="1">
    <source>
        <dbReference type="ARBA" id="ARBA00022670"/>
    </source>
</evidence>
<keyword evidence="1 8" id="KW-0645">Protease</keyword>
<evidence type="ECO:0000256" key="8">
    <source>
        <dbReference type="RuleBase" id="RU003983"/>
    </source>
</evidence>
<keyword evidence="5 8" id="KW-0482">Metalloprotease</keyword>
<dbReference type="GO" id="GO:0071586">
    <property type="term" value="P:CAAX-box protein processing"/>
    <property type="evidence" value="ECO:0007669"/>
    <property type="project" value="InterPro"/>
</dbReference>
<feature type="transmembrane region" description="Helical" evidence="9">
    <location>
        <begin position="137"/>
        <end position="158"/>
    </location>
</feature>
<dbReference type="Proteomes" id="UP000035514">
    <property type="component" value="Unassembled WGS sequence"/>
</dbReference>
<proteinExistence type="inferred from homology"/>
<feature type="binding site" evidence="7">
    <location>
        <position position="266"/>
    </location>
    <ligand>
        <name>Zn(2+)</name>
        <dbReference type="ChEBI" id="CHEBI:29105"/>
        <note>catalytic</note>
    </ligand>
</feature>
<comment type="caution">
    <text evidence="12">The sequence shown here is derived from an EMBL/GenBank/DDBJ whole genome shotgun (WGS) entry which is preliminary data.</text>
</comment>
<keyword evidence="9" id="KW-0472">Membrane</keyword>
<accession>A0A0G9JQX0</accession>
<comment type="similarity">
    <text evidence="8">Belongs to the peptidase M48 family.</text>
</comment>
<feature type="transmembrane region" description="Helical" evidence="9">
    <location>
        <begin position="56"/>
        <end position="76"/>
    </location>
</feature>
<feature type="domain" description="Peptidase M48" evidence="10">
    <location>
        <begin position="197"/>
        <end position="395"/>
    </location>
</feature>
<dbReference type="GO" id="GO:0004222">
    <property type="term" value="F:metalloendopeptidase activity"/>
    <property type="evidence" value="ECO:0007669"/>
    <property type="project" value="InterPro"/>
</dbReference>
<feature type="active site" evidence="6">
    <location>
        <position position="267"/>
    </location>
</feature>
<dbReference type="FunFam" id="3.30.2010.10:FF:000010">
    <property type="entry name" value="M48 family peptidase"/>
    <property type="match status" value="1"/>
</dbReference>
<protein>
    <submittedName>
        <fullName evidence="12">Peptidase M48</fullName>
    </submittedName>
</protein>
<evidence type="ECO:0000313" key="12">
    <source>
        <dbReference type="EMBL" id="KLD96039.1"/>
    </source>
</evidence>
<feature type="transmembrane region" description="Helical" evidence="9">
    <location>
        <begin position="88"/>
        <end position="116"/>
    </location>
</feature>
<keyword evidence="9" id="KW-1133">Transmembrane helix</keyword>
<evidence type="ECO:0000256" key="9">
    <source>
        <dbReference type="SAM" id="Phobius"/>
    </source>
</evidence>
<dbReference type="PATRIC" id="fig|1447256.3.peg.2503"/>
<feature type="binding site" evidence="7">
    <location>
        <position position="341"/>
    </location>
    <ligand>
        <name>Zn(2+)</name>
        <dbReference type="ChEBI" id="CHEBI:29105"/>
        <note>catalytic</note>
    </ligand>
</feature>
<evidence type="ECO:0000256" key="2">
    <source>
        <dbReference type="ARBA" id="ARBA00022723"/>
    </source>
</evidence>
<dbReference type="Pfam" id="PF01435">
    <property type="entry name" value="Peptidase_M48"/>
    <property type="match status" value="1"/>
</dbReference>
<feature type="transmembrane region" description="Helical" evidence="9">
    <location>
        <begin position="164"/>
        <end position="186"/>
    </location>
</feature>
<feature type="domain" description="CAAX prenyl protease 1 N-terminal" evidence="11">
    <location>
        <begin position="37"/>
        <end position="192"/>
    </location>
</feature>
<feature type="transmembrane region" description="Helical" evidence="9">
    <location>
        <begin position="276"/>
        <end position="294"/>
    </location>
</feature>
<keyword evidence="3 8" id="KW-0378">Hydrolase</keyword>
<dbReference type="InterPro" id="IPR027057">
    <property type="entry name" value="CAXX_Prtase_1"/>
</dbReference>
<sequence>MLEIFVIAFCIYFAFNIYTSFMQIGFIKDARNLKAIILDSNKYLEAANYAIEKEKLALASTFYDFVLFILWIGFGLSYLDSLVQIDSYWLKAIVFVDLFIIINWILTLPFELYSTFKLNKKYEFSNITPALFIKDTIKIGVLFLVFGSAVIAGISFIINNFPSWWIFGFVFIFAVIILINMVYPVIRDKMFDKFEKLKDKELEEKIEKLLDEVGFKSSGVFSVDASKRDNRLNAYFGGLGSTKRVVLFDTLVEKLTHNELLAVLGHELGHFKNGDILKNIGIMGFVMFVFFAIFGNLSDELFLGLNLQNEPYAIITVFLIFSPILSFFLMPLISLISRHNEYAADNFGSNLATKEDLVTALLKLANENKSFPLSHPLYIFFYYSHPPLIERFKELGYDVHTKEFKK</sequence>
<gene>
    <name evidence="12" type="ORF">AA20_12765</name>
</gene>
<name>A0A0G9JQX0_9BACT</name>
<dbReference type="CDD" id="cd07343">
    <property type="entry name" value="M48A_Zmpste24p_like"/>
    <property type="match status" value="1"/>
</dbReference>